<protein>
    <submittedName>
        <fullName evidence="2">Uncharacterized protein</fullName>
    </submittedName>
</protein>
<reference evidence="2 3" key="1">
    <citation type="submission" date="2019-11" db="EMBL/GenBank/DDBJ databases">
        <title>Acidiferrimicrobium australis gen. nov., sp. nov., an acidophilic and obligately heterotrophic, member of the Actinobacteria that catalyses dissimilatory oxido- reduction of iron isolated from metal-rich acidic water in Chile.</title>
        <authorList>
            <person name="Gonzalez D."/>
            <person name="Huber K."/>
            <person name="Hedrich S."/>
            <person name="Rojas-Villalobos C."/>
            <person name="Quatrini R."/>
            <person name="Dinamarca M.A."/>
            <person name="Schwarz A."/>
            <person name="Canales C."/>
            <person name="Nancucheo I."/>
        </authorList>
    </citation>
    <scope>NUCLEOTIDE SEQUENCE [LARGE SCALE GENOMIC DNA]</scope>
    <source>
        <strain evidence="2 3">USS-CCA1</strain>
    </source>
</reference>
<gene>
    <name evidence="2" type="ORF">GHK86_08015</name>
</gene>
<evidence type="ECO:0000256" key="1">
    <source>
        <dbReference type="SAM" id="MobiDB-lite"/>
    </source>
</evidence>
<accession>A0ABW9QS42</accession>
<dbReference type="Proteomes" id="UP000437736">
    <property type="component" value="Unassembled WGS sequence"/>
</dbReference>
<evidence type="ECO:0000313" key="3">
    <source>
        <dbReference type="Proteomes" id="UP000437736"/>
    </source>
</evidence>
<comment type="caution">
    <text evidence="2">The sequence shown here is derived from an EMBL/GenBank/DDBJ whole genome shotgun (WGS) entry which is preliminary data.</text>
</comment>
<dbReference type="CDD" id="cd07812">
    <property type="entry name" value="SRPBCC"/>
    <property type="match status" value="1"/>
</dbReference>
<dbReference type="EMBL" id="WJHE01000354">
    <property type="protein sequence ID" value="MST32665.1"/>
    <property type="molecule type" value="Genomic_DNA"/>
</dbReference>
<dbReference type="Gene3D" id="3.30.530.20">
    <property type="match status" value="1"/>
</dbReference>
<dbReference type="InterPro" id="IPR023393">
    <property type="entry name" value="START-like_dom_sf"/>
</dbReference>
<dbReference type="SUPFAM" id="SSF55961">
    <property type="entry name" value="Bet v1-like"/>
    <property type="match status" value="1"/>
</dbReference>
<name>A0ABW9QS42_9ACTN</name>
<organism evidence="2 3">
    <name type="scientific">Acidiferrimicrobium australe</name>
    <dbReference type="NCBI Taxonomy" id="2664430"/>
    <lineage>
        <taxon>Bacteria</taxon>
        <taxon>Bacillati</taxon>
        <taxon>Actinomycetota</taxon>
        <taxon>Acidimicrobiia</taxon>
        <taxon>Acidimicrobiales</taxon>
        <taxon>Acidimicrobiaceae</taxon>
        <taxon>Acidiferrimicrobium</taxon>
    </lineage>
</organism>
<feature type="region of interest" description="Disordered" evidence="1">
    <location>
        <begin position="150"/>
        <end position="171"/>
    </location>
</feature>
<proteinExistence type="predicted"/>
<sequence length="171" mass="18001">MQDTVLVPRPVEDVVSALSSGCVALIGASLAGIDADAAEARGRVGPLRSPAGLGKTVEVRRGPLRRHGEATLLAFSWSATGGGALFPDLDGDLEIRPVELDRTLLTLRGRYEPPGGRIGQRMDHLVGHHLAEATIRAFLAALADRLTEGLSRTPCPDRKGAGPEGSTHQVF</sequence>
<evidence type="ECO:0000313" key="2">
    <source>
        <dbReference type="EMBL" id="MST32665.1"/>
    </source>
</evidence>
<keyword evidence="3" id="KW-1185">Reference proteome</keyword>